<comment type="caution">
    <text evidence="1">The sequence shown here is derived from an EMBL/GenBank/DDBJ whole genome shotgun (WGS) entry which is preliminary data.</text>
</comment>
<organism evidence="1">
    <name type="scientific">marine sediment metagenome</name>
    <dbReference type="NCBI Taxonomy" id="412755"/>
    <lineage>
        <taxon>unclassified sequences</taxon>
        <taxon>metagenomes</taxon>
        <taxon>ecological metagenomes</taxon>
    </lineage>
</organism>
<dbReference type="EMBL" id="LAZR01000243">
    <property type="protein sequence ID" value="KKN79733.1"/>
    <property type="molecule type" value="Genomic_DNA"/>
</dbReference>
<dbReference type="AlphaFoldDB" id="A0A0F9WMA5"/>
<name>A0A0F9WMA5_9ZZZZ</name>
<reference evidence="1" key="1">
    <citation type="journal article" date="2015" name="Nature">
        <title>Complex archaea that bridge the gap between prokaryotes and eukaryotes.</title>
        <authorList>
            <person name="Spang A."/>
            <person name="Saw J.H."/>
            <person name="Jorgensen S.L."/>
            <person name="Zaremba-Niedzwiedzka K."/>
            <person name="Martijn J."/>
            <person name="Lind A.E."/>
            <person name="van Eijk R."/>
            <person name="Schleper C."/>
            <person name="Guy L."/>
            <person name="Ettema T.J."/>
        </authorList>
    </citation>
    <scope>NUCLEOTIDE SEQUENCE</scope>
</reference>
<protein>
    <submittedName>
        <fullName evidence="1">Uncharacterized protein</fullName>
    </submittedName>
</protein>
<sequence>MMTYIEKLREKLALIAEPHEVLHYMNWVVQSRENEKLDPENMEEHGSLENYCESCINNAVESKYKEWTDERNILMGQIYEGQKKGYYTRHGYGKDKKFRFRKINVVPQQIKQMQIKLNKEYRVGTIFAHDGQQLVGYETEGFESCNSCEKMFDTSLLLNDQELEHWEDFKDEDFKNIEAREAYELNAIFYEGGCESHELHSRCLKLADRILTLIA</sequence>
<accession>A0A0F9WMA5</accession>
<gene>
    <name evidence="1" type="ORF">LCGC14_0337550</name>
</gene>
<proteinExistence type="predicted"/>
<evidence type="ECO:0000313" key="1">
    <source>
        <dbReference type="EMBL" id="KKN79733.1"/>
    </source>
</evidence>